<proteinExistence type="predicted"/>
<protein>
    <submittedName>
        <fullName evidence="3">Uncharacterized protein</fullName>
    </submittedName>
</protein>
<sequence length="431" mass="48517">MVFFSIPQPTSYRYIVVFAAIAIGSISLLFFQLQGRSNIFQVKRDSTTLGTVAEPSPSTGPPIIEVSPVNPFNINLDGTLYRYKDISQVKIEANPDLGGTASPGLPQPSEGNRLSKRSRVPVSWVQMRNFIRDQASSQVPTSLSLGVSAMIHFLSMLETYKRRVESVAKISDFLNNWRWKESEDIVHPSQQPEVDMLLFALRSYEDAVDEYPDFTYLMETIVGSFAAIGAFASFTEPDVMIRLIFMDAEENAQELDDEWLLFLITFFDDSAKDLRKWVTEVEFARDTFVSTIEELKSQVVSDEDFHRLLAKVNYILRWTVKFAKIGEEASTLLRESRQDMTEVLGFGTPGTLPYTPAIGQPPWIESLDVSEAGGDVFNLLSNEPLTPPSNFQDDEYITFLRSAPSAANENSMPMEEEEVANSEEFRGLEPS</sequence>
<feature type="region of interest" description="Disordered" evidence="1">
    <location>
        <begin position="95"/>
        <end position="118"/>
    </location>
</feature>
<dbReference type="EMBL" id="JAVHNR010000002">
    <property type="protein sequence ID" value="KAK6350510.1"/>
    <property type="molecule type" value="Genomic_DNA"/>
</dbReference>
<dbReference type="Proteomes" id="UP001313282">
    <property type="component" value="Unassembled WGS sequence"/>
</dbReference>
<organism evidence="3 4">
    <name type="scientific">Orbilia javanica</name>
    <dbReference type="NCBI Taxonomy" id="47235"/>
    <lineage>
        <taxon>Eukaryota</taxon>
        <taxon>Fungi</taxon>
        <taxon>Dikarya</taxon>
        <taxon>Ascomycota</taxon>
        <taxon>Pezizomycotina</taxon>
        <taxon>Orbiliomycetes</taxon>
        <taxon>Orbiliales</taxon>
        <taxon>Orbiliaceae</taxon>
        <taxon>Orbilia</taxon>
    </lineage>
</organism>
<keyword evidence="4" id="KW-1185">Reference proteome</keyword>
<comment type="caution">
    <text evidence="3">The sequence shown here is derived from an EMBL/GenBank/DDBJ whole genome shotgun (WGS) entry which is preliminary data.</text>
</comment>
<dbReference type="AlphaFoldDB" id="A0AAN8N3T4"/>
<evidence type="ECO:0000256" key="2">
    <source>
        <dbReference type="SAM" id="Phobius"/>
    </source>
</evidence>
<feature type="transmembrane region" description="Helical" evidence="2">
    <location>
        <begin position="12"/>
        <end position="31"/>
    </location>
</feature>
<feature type="region of interest" description="Disordered" evidence="1">
    <location>
        <begin position="403"/>
        <end position="431"/>
    </location>
</feature>
<accession>A0AAN8N3T4</accession>
<keyword evidence="2" id="KW-0812">Transmembrane</keyword>
<gene>
    <name evidence="3" type="ORF">TWF718_003701</name>
</gene>
<reference evidence="3 4" key="1">
    <citation type="submission" date="2019-10" db="EMBL/GenBank/DDBJ databases">
        <authorList>
            <person name="Palmer J.M."/>
        </authorList>
    </citation>
    <scope>NUCLEOTIDE SEQUENCE [LARGE SCALE GENOMIC DNA]</scope>
    <source>
        <strain evidence="3 4">TWF718</strain>
    </source>
</reference>
<evidence type="ECO:0000313" key="3">
    <source>
        <dbReference type="EMBL" id="KAK6350510.1"/>
    </source>
</evidence>
<name>A0AAN8N3T4_9PEZI</name>
<keyword evidence="2" id="KW-0472">Membrane</keyword>
<keyword evidence="2" id="KW-1133">Transmembrane helix</keyword>
<evidence type="ECO:0000313" key="4">
    <source>
        <dbReference type="Proteomes" id="UP001313282"/>
    </source>
</evidence>
<evidence type="ECO:0000256" key="1">
    <source>
        <dbReference type="SAM" id="MobiDB-lite"/>
    </source>
</evidence>